<keyword evidence="4" id="KW-0325">Glycoprotein</keyword>
<name>A0A428ZUG7_KIBAR</name>
<evidence type="ECO:0000256" key="1">
    <source>
        <dbReference type="ARBA" id="ARBA00004613"/>
    </source>
</evidence>
<evidence type="ECO:0000256" key="2">
    <source>
        <dbReference type="ARBA" id="ARBA00022525"/>
    </source>
</evidence>
<gene>
    <name evidence="5" type="ORF">DMH04_01515</name>
</gene>
<dbReference type="OrthoDB" id="4578805at2"/>
<dbReference type="EMBL" id="QHKI01000001">
    <property type="protein sequence ID" value="RSM91681.1"/>
    <property type="molecule type" value="Genomic_DNA"/>
</dbReference>
<dbReference type="Proteomes" id="UP000287547">
    <property type="component" value="Unassembled WGS sequence"/>
</dbReference>
<comment type="subcellular location">
    <subcellularLocation>
        <location evidence="1">Secreted</location>
    </subcellularLocation>
</comment>
<dbReference type="PANTHER" id="PTHR18820">
    <property type="entry name" value="LEG1"/>
    <property type="match status" value="1"/>
</dbReference>
<keyword evidence="3" id="KW-0732">Signal</keyword>
<reference evidence="5 6" key="1">
    <citation type="submission" date="2018-05" db="EMBL/GenBank/DDBJ databases">
        <title>Evolution of GPA BGCs.</title>
        <authorList>
            <person name="Waglechner N."/>
            <person name="Wright G.D."/>
        </authorList>
    </citation>
    <scope>NUCLEOTIDE SEQUENCE [LARGE SCALE GENOMIC DNA]</scope>
    <source>
        <strain evidence="5 6">A82846</strain>
    </source>
</reference>
<dbReference type="PANTHER" id="PTHR18820:SF1">
    <property type="entry name" value="PROTEIN LEG1 HOMOLOG"/>
    <property type="match status" value="1"/>
</dbReference>
<comment type="caution">
    <text evidence="5">The sequence shown here is derived from an EMBL/GenBank/DDBJ whole genome shotgun (WGS) entry which is preliminary data.</text>
</comment>
<evidence type="ECO:0000256" key="3">
    <source>
        <dbReference type="ARBA" id="ARBA00022729"/>
    </source>
</evidence>
<dbReference type="GO" id="GO:0005615">
    <property type="term" value="C:extracellular space"/>
    <property type="evidence" value="ECO:0007669"/>
    <property type="project" value="TreeGrafter"/>
</dbReference>
<evidence type="ECO:0000313" key="5">
    <source>
        <dbReference type="EMBL" id="RSM91681.1"/>
    </source>
</evidence>
<proteinExistence type="predicted"/>
<dbReference type="InterPro" id="IPR008499">
    <property type="entry name" value="Leg1"/>
</dbReference>
<sequence length="330" mass="37978">MKTFASVRQKFRPVGRTFALRSEIRGGKVVTHPIELVSLDLFEVWTSAQPLNEVFDPFRFSHRMAAYREMIDATNRDGQFGPDNRRNPLWGLMFQHQWQFSSGRLGRHDGRIEPDSPWGYGNYALCVIPWLGATAAGVVPEIEIAPPPVPSRFGYRPEDFGSAVGDWRSYFEMVMGDTDNETVRFALWKAHKTSLDIVAENLAGIDPAPLAPAELEFLRGWCRMVDYLWAAAWRTDFDFMTEYGLDILPDRLLGPDAERFPTKVHHNVRNVVALARTPRWRHRLNLRMWQRVMRTKAARDEVVAMLDALFNPNPGNAAARRRMLGYLLRY</sequence>
<dbReference type="Pfam" id="PF05612">
    <property type="entry name" value="Leg1"/>
    <property type="match status" value="1"/>
</dbReference>
<evidence type="ECO:0000256" key="4">
    <source>
        <dbReference type="ARBA" id="ARBA00023180"/>
    </source>
</evidence>
<evidence type="ECO:0000313" key="6">
    <source>
        <dbReference type="Proteomes" id="UP000287547"/>
    </source>
</evidence>
<accession>A0A428ZUG7</accession>
<protein>
    <submittedName>
        <fullName evidence="5">Uncharacterized protein</fullName>
    </submittedName>
</protein>
<organism evidence="5 6">
    <name type="scientific">Kibdelosporangium aridum</name>
    <dbReference type="NCBI Taxonomy" id="2030"/>
    <lineage>
        <taxon>Bacteria</taxon>
        <taxon>Bacillati</taxon>
        <taxon>Actinomycetota</taxon>
        <taxon>Actinomycetes</taxon>
        <taxon>Pseudonocardiales</taxon>
        <taxon>Pseudonocardiaceae</taxon>
        <taxon>Kibdelosporangium</taxon>
    </lineage>
</organism>
<dbReference type="AlphaFoldDB" id="A0A428ZUG7"/>
<keyword evidence="2" id="KW-0964">Secreted</keyword>